<feature type="domain" description="Thioester reductase (TE)" evidence="4">
    <location>
        <begin position="865"/>
        <end position="1102"/>
    </location>
</feature>
<gene>
    <name evidence="5" type="ORF">EN45_050480</name>
</gene>
<keyword evidence="2" id="KW-0597">Phosphoprotein</keyword>
<dbReference type="Gene3D" id="3.40.50.12780">
    <property type="entry name" value="N-terminal domain of ligase-like"/>
    <property type="match status" value="1"/>
</dbReference>
<dbReference type="PANTHER" id="PTHR44845">
    <property type="entry name" value="CARRIER DOMAIN-CONTAINING PROTEIN"/>
    <property type="match status" value="1"/>
</dbReference>
<keyword evidence="1" id="KW-0596">Phosphopantetheine</keyword>
<dbReference type="InterPro" id="IPR000873">
    <property type="entry name" value="AMP-dep_synth/lig_dom"/>
</dbReference>
<dbReference type="InterPro" id="IPR045851">
    <property type="entry name" value="AMP-bd_C_sf"/>
</dbReference>
<accession>A0A167RWB9</accession>
<evidence type="ECO:0000256" key="1">
    <source>
        <dbReference type="ARBA" id="ARBA00022450"/>
    </source>
</evidence>
<dbReference type="Pfam" id="PF07993">
    <property type="entry name" value="NAD_binding_4"/>
    <property type="match status" value="1"/>
</dbReference>
<dbReference type="InterPro" id="IPR020845">
    <property type="entry name" value="AMP-binding_CS"/>
</dbReference>
<reference evidence="5" key="1">
    <citation type="journal article" date="2014" name="Genome Announc.">
        <title>Complete sequencing and chromosome-scale genome assembly of the industrial progenitor strain P2niaD18 from the penicillin producer Penicillium chrysogenum.</title>
        <authorList>
            <person name="Specht T."/>
            <person name="Dahlmann T.A."/>
            <person name="Zadra I."/>
            <person name="Kurnsteiner H."/>
            <person name="Kuck U."/>
        </authorList>
    </citation>
    <scope>NUCLEOTIDE SEQUENCE [LARGE SCALE GENOMIC DNA]</scope>
    <source>
        <strain evidence="5">P2niaD18</strain>
    </source>
</reference>
<dbReference type="InterPro" id="IPR042099">
    <property type="entry name" value="ANL_N_sf"/>
</dbReference>
<evidence type="ECO:0000256" key="2">
    <source>
        <dbReference type="ARBA" id="ARBA00022553"/>
    </source>
</evidence>
<dbReference type="AlphaFoldDB" id="A0A167RWB9"/>
<organism evidence="5">
    <name type="scientific">Penicillium chrysogenum</name>
    <name type="common">Penicillium notatum</name>
    <dbReference type="NCBI Taxonomy" id="5076"/>
    <lineage>
        <taxon>Eukaryota</taxon>
        <taxon>Fungi</taxon>
        <taxon>Dikarya</taxon>
        <taxon>Ascomycota</taxon>
        <taxon>Pezizomycotina</taxon>
        <taxon>Eurotiomycetes</taxon>
        <taxon>Eurotiomycetidae</taxon>
        <taxon>Eurotiales</taxon>
        <taxon>Aspergillaceae</taxon>
        <taxon>Penicillium</taxon>
        <taxon>Penicillium chrysogenum species complex</taxon>
    </lineage>
</organism>
<dbReference type="PhylomeDB" id="A0A167RWB9"/>
<proteinExistence type="predicted"/>
<evidence type="ECO:0000259" key="4">
    <source>
        <dbReference type="Pfam" id="PF07993"/>
    </source>
</evidence>
<dbReference type="Gene3D" id="3.30.300.30">
    <property type="match status" value="1"/>
</dbReference>
<dbReference type="SUPFAM" id="SSF51735">
    <property type="entry name" value="NAD(P)-binding Rossmann-fold domains"/>
    <property type="match status" value="1"/>
</dbReference>
<feature type="domain" description="AMP-dependent synthetase/ligase" evidence="3">
    <location>
        <begin position="235"/>
        <end position="569"/>
    </location>
</feature>
<dbReference type="InterPro" id="IPR010071">
    <property type="entry name" value="AA_adenyl_dom"/>
</dbReference>
<dbReference type="EMBL" id="CM002799">
    <property type="protein sequence ID" value="KZN86515.1"/>
    <property type="molecule type" value="Genomic_DNA"/>
</dbReference>
<dbReference type="NCBIfam" id="TIGR01733">
    <property type="entry name" value="AA-adenyl-dom"/>
    <property type="match status" value="1"/>
</dbReference>
<evidence type="ECO:0000259" key="3">
    <source>
        <dbReference type="Pfam" id="PF00501"/>
    </source>
</evidence>
<dbReference type="Proteomes" id="UP000076449">
    <property type="component" value="Chromosome II"/>
</dbReference>
<name>A0A167RWB9_PENCH</name>
<protein>
    <submittedName>
        <fullName evidence="5">Nonribosomal peptide synthetase</fullName>
    </submittedName>
</protein>
<evidence type="ECO:0000313" key="5">
    <source>
        <dbReference type="EMBL" id="KZN86515.1"/>
    </source>
</evidence>
<dbReference type="SUPFAM" id="SSF56801">
    <property type="entry name" value="Acetyl-CoA synthetase-like"/>
    <property type="match status" value="1"/>
</dbReference>
<dbReference type="Gene3D" id="3.40.50.720">
    <property type="entry name" value="NAD(P)-binding Rossmann-like Domain"/>
    <property type="match status" value="1"/>
</dbReference>
<dbReference type="CDD" id="cd05918">
    <property type="entry name" value="A_NRPS_SidN3_like"/>
    <property type="match status" value="1"/>
</dbReference>
<dbReference type="InterPro" id="IPR036291">
    <property type="entry name" value="NAD(P)-bd_dom_sf"/>
</dbReference>
<dbReference type="PANTHER" id="PTHR44845:SF4">
    <property type="entry name" value="NONRIBOSOMAL PEPTIDE SYNTHASE INPA"/>
    <property type="match status" value="1"/>
</dbReference>
<dbReference type="Pfam" id="PF00501">
    <property type="entry name" value="AMP-binding"/>
    <property type="match status" value="1"/>
</dbReference>
<sequence length="1241" mass="138747">MTITEHRCVADGENPNIFSACHPATLSGSNGGLEEQKSALLAAWVVLLRDYYAPNLPTFRHLRFQDENCSNEHAKTSLDALHGQLLSVQTDTGATNEQLKNVVAQAMGTSDWIRFTTAGEKTAVLVSSKEQINGLPQLLELLEVEILLVITESDNCFMLNAYTSGSKRPEFKPCGILNSFKNIHGALVCQSGMEINKISTVASLDVERFRQINRNKSQARRSPECLHVLIGKNYSRHSEKIALASSSQSITYAELGKRSAAISHFLMSKGIRAGDTVGLCMDRSVQTIITMVGILRAGAAYAPMDSSSPLGRITQIMEKADIKYVITEDRLRDKFQALKATLIMPSQLKHVQSPSDWFEEANTDISKPVYLMFTSGSTGLPKCVVHGHGAVSLSLLECIEELSIDASTRFMQLASLAFDASILEVFAPLAAGGCLCVVSQEERDGDLESAMENLKISHAWLTPSMAPQIQPENLPSLRSLSVGGEPASAELVSTWGERVQLNSIYGTTETGVWDTVKIGMKPGGHAKNIGRGIGSVICWITDPSNVHRLMPFGAEGELLIQSPYVALGYMQDPDREAQTMLDPSFLEWRPLMSQVQGTRVYRTGDLAKYNENGDLIFLGRQTGYVKIRGLRVDLGEVENAIISCLKSGRSAVILSEHEGQDVEIVAFIETTDYQDDQLAHNMHDQLSKFLPEYMIPTAFVPIESMPLTMSKKIDRQQLRARLSDTSQKELQAYRKGGFSVNDCCEIPNTRTLAVEISNIIADMFESKDEDFAASLRGKDFSLASVGLTSLHRASLVNLIRKKYQKKIKIEDLHKNDLTVCNLEDCLLGTKEPMKKTNQARNLMADLAKLKPKLDFIQTRQATVFLTSITGFLGSQILRCLLEHPEIKYVIGLVRAKDEEQARRKVQQHGELGHWWQPEYQDRVEAWTGDLSKPRLGLEQSKWGRLFSTDEAKRVDGIIHNGARVNWMDSYEDLELVNIHSTIDILSGLSKMESPCRLIYVSGGYMPMEPESHLEIAKKLSEASGYDQTKFMSQLLLNEYNKHLDRANAKAEKARTVIPGFIVGTRKEGIAHTEDFLWRLAFSIVRLKAVSQNLQYLTVAGVDQVSSLITDVFLYPEQYSSEIINCVDGVTVSTFCDVISRQMQMPIRRMSHQEWMKLLKKDVEEADFNHPFMPVLDWFEDNTWQFMADQDHIPQNCHFDQKETIVALESSVSYMMDIGYLSQDEAHQRQLDKSAVFTRSSS</sequence>
<dbReference type="InterPro" id="IPR013120">
    <property type="entry name" value="FAR_NAD-bd"/>
</dbReference>
<dbReference type="PROSITE" id="PS00455">
    <property type="entry name" value="AMP_BINDING"/>
    <property type="match status" value="1"/>
</dbReference>